<organism evidence="2 3">
    <name type="scientific">Sphingobium baderi</name>
    <dbReference type="NCBI Taxonomy" id="1332080"/>
    <lineage>
        <taxon>Bacteria</taxon>
        <taxon>Pseudomonadati</taxon>
        <taxon>Pseudomonadota</taxon>
        <taxon>Alphaproteobacteria</taxon>
        <taxon>Sphingomonadales</taxon>
        <taxon>Sphingomonadaceae</taxon>
        <taxon>Sphingobium</taxon>
    </lineage>
</organism>
<dbReference type="Gene3D" id="3.50.50.60">
    <property type="entry name" value="FAD/NAD(P)-binding domain"/>
    <property type="match status" value="1"/>
</dbReference>
<dbReference type="STRING" id="1332080.ATN00_01965"/>
<dbReference type="InterPro" id="IPR036188">
    <property type="entry name" value="FAD/NAD-bd_sf"/>
</dbReference>
<dbReference type="NCBIfam" id="NF040505">
    <property type="entry name" value="ArsO_flavin_mono"/>
    <property type="match status" value="1"/>
</dbReference>
<dbReference type="GO" id="GO:0050660">
    <property type="term" value="F:flavin adenine dinucleotide binding"/>
    <property type="evidence" value="ECO:0007669"/>
    <property type="project" value="TreeGrafter"/>
</dbReference>
<dbReference type="InterPro" id="IPR050982">
    <property type="entry name" value="Auxin_biosynth/cation_transpt"/>
</dbReference>
<dbReference type="SUPFAM" id="SSF51905">
    <property type="entry name" value="FAD/NAD(P)-binding domain"/>
    <property type="match status" value="2"/>
</dbReference>
<dbReference type="GO" id="GO:0004497">
    <property type="term" value="F:monooxygenase activity"/>
    <property type="evidence" value="ECO:0007669"/>
    <property type="project" value="TreeGrafter"/>
</dbReference>
<keyword evidence="1" id="KW-0560">Oxidoreductase</keyword>
<dbReference type="Pfam" id="PF13738">
    <property type="entry name" value="Pyr_redox_3"/>
    <property type="match status" value="1"/>
</dbReference>
<dbReference type="EMBL" id="CP013264">
    <property type="protein sequence ID" value="ALR19251.1"/>
    <property type="molecule type" value="Genomic_DNA"/>
</dbReference>
<evidence type="ECO:0000256" key="1">
    <source>
        <dbReference type="ARBA" id="ARBA00023002"/>
    </source>
</evidence>
<dbReference type="OrthoDB" id="8671611at2"/>
<dbReference type="PANTHER" id="PTHR43539">
    <property type="entry name" value="FLAVIN-BINDING MONOOXYGENASE-LIKE PROTEIN (AFU_ORTHOLOGUE AFUA_4G09220)"/>
    <property type="match status" value="1"/>
</dbReference>
<sequence length="348" mass="37834">MMTEHDIIIIGGGQMGLALGYYLRRAGADFLILDGEDGPGGAWRHGWDSLRLFSPAGYSSLPGWLMPPTEHGGFPTRDDVIAYLTRYEQRYEFRIERPVRVLEVSRTDNALIMRTDRGGYLARQVVSATGTWSEPYSPKIPGRDLFEGAQLHSAHYRSPDDFAGKTVLVVGGGNSGAQILAELSQVADATWVTLRDPLFLPDDVDGRVLFERATARLKAGPSAEPVGGIGDIVMVPPVRDARNRGVLGSVRPFTRMTRDGVVWEDGRESKVDAIIWCTGFGPALDHLRSLGIVGKEGRVEVDGQQAVAEPRLWLAGYGDWCGPGSATIMGAARTARDLADQLVSSLKT</sequence>
<dbReference type="PRINTS" id="PR00469">
    <property type="entry name" value="PNDRDTASEII"/>
</dbReference>
<evidence type="ECO:0000313" key="2">
    <source>
        <dbReference type="EMBL" id="ALR19251.1"/>
    </source>
</evidence>
<proteinExistence type="predicted"/>
<evidence type="ECO:0000313" key="3">
    <source>
        <dbReference type="Proteomes" id="UP000056968"/>
    </source>
</evidence>
<gene>
    <name evidence="2" type="ORF">ATN00_01965</name>
</gene>
<dbReference type="PRINTS" id="PR00368">
    <property type="entry name" value="FADPNR"/>
</dbReference>
<protein>
    <submittedName>
        <fullName evidence="2">Pyridine nucleotide-disulfide oxidoreductase</fullName>
    </submittedName>
</protein>
<dbReference type="KEGG" id="sbd:ATN00_01965"/>
<accession>A0A0S3EV07</accession>
<reference evidence="2 3" key="1">
    <citation type="submission" date="2015-11" db="EMBL/GenBank/DDBJ databases">
        <title>A Two-component Flavoprotein Monooxygenase System MeaXY Responsible for para-Hydroxylation of 2-Methyl-6-ethylaniline and 2,6-Diethylaniline in Sphingobium baderi DE-13.</title>
        <authorList>
            <person name="Cheng M."/>
            <person name="Meng Q."/>
            <person name="Yang Y."/>
            <person name="Chu C."/>
            <person name="Yan X."/>
            <person name="He J."/>
            <person name="Li S."/>
        </authorList>
    </citation>
    <scope>NUCLEOTIDE SEQUENCE [LARGE SCALE GENOMIC DNA]</scope>
    <source>
        <strain evidence="2 3">DE-13</strain>
    </source>
</reference>
<dbReference type="Proteomes" id="UP000056968">
    <property type="component" value="Chromosome"/>
</dbReference>
<dbReference type="AlphaFoldDB" id="A0A0S3EV07"/>
<keyword evidence="3" id="KW-1185">Reference proteome</keyword>
<name>A0A0S3EV07_9SPHN</name>
<dbReference type="PANTHER" id="PTHR43539:SF78">
    <property type="entry name" value="FLAVIN-CONTAINING MONOOXYGENASE"/>
    <property type="match status" value="1"/>
</dbReference>